<dbReference type="InterPro" id="IPR050411">
    <property type="entry name" value="AlphaKG_dependent_hydroxylases"/>
</dbReference>
<dbReference type="EMBL" id="JAQIZZ010000008">
    <property type="protein sequence ID" value="KAJ5525142.1"/>
    <property type="molecule type" value="Genomic_DNA"/>
</dbReference>
<reference evidence="3 4" key="1">
    <citation type="journal article" date="2023" name="IMA Fungus">
        <title>Comparative genomic study of the Penicillium genus elucidates a diverse pangenome and 15 lateral gene transfer events.</title>
        <authorList>
            <person name="Petersen C."/>
            <person name="Sorensen T."/>
            <person name="Nielsen M.R."/>
            <person name="Sondergaard T.E."/>
            <person name="Sorensen J.L."/>
            <person name="Fitzpatrick D.A."/>
            <person name="Frisvad J.C."/>
            <person name="Nielsen K.L."/>
        </authorList>
    </citation>
    <scope>NUCLEOTIDE SEQUENCE [LARGE SCALE GENOMIC DNA]</scope>
    <source>
        <strain evidence="3 4">IBT 35679</strain>
    </source>
</reference>
<evidence type="ECO:0000313" key="4">
    <source>
        <dbReference type="Proteomes" id="UP001220324"/>
    </source>
</evidence>
<keyword evidence="4" id="KW-1185">Reference proteome</keyword>
<evidence type="ECO:0000313" key="3">
    <source>
        <dbReference type="EMBL" id="KAJ5525142.1"/>
    </source>
</evidence>
<gene>
    <name evidence="3" type="ORF">N7494_011792</name>
</gene>
<dbReference type="InterPro" id="IPR042098">
    <property type="entry name" value="TauD-like_sf"/>
</dbReference>
<name>A0AAD6GAH5_9EURO</name>
<proteinExistence type="predicted"/>
<protein>
    <recommendedName>
        <fullName evidence="2">TauD/TfdA-like domain-containing protein</fullName>
    </recommendedName>
</protein>
<dbReference type="GO" id="GO:0016491">
    <property type="term" value="F:oxidoreductase activity"/>
    <property type="evidence" value="ECO:0007669"/>
    <property type="project" value="UniProtKB-KW"/>
</dbReference>
<keyword evidence="1" id="KW-0560">Oxidoreductase</keyword>
<dbReference type="AlphaFoldDB" id="A0AAD6GAH5"/>
<accession>A0AAD6GAH5</accession>
<dbReference type="Proteomes" id="UP001220324">
    <property type="component" value="Unassembled WGS sequence"/>
</dbReference>
<dbReference type="Gene3D" id="3.60.130.10">
    <property type="entry name" value="Clavaminate synthase-like"/>
    <property type="match status" value="1"/>
</dbReference>
<feature type="domain" description="TauD/TfdA-like" evidence="2">
    <location>
        <begin position="87"/>
        <end position="352"/>
    </location>
</feature>
<dbReference type="PANTHER" id="PTHR10696:SF54">
    <property type="entry name" value="FAMILY OXIDOREDUCTASE, PUTATIVE (AFU_ORTHOLOGUE AFUA_4G13850)-RELATED"/>
    <property type="match status" value="1"/>
</dbReference>
<dbReference type="Pfam" id="PF02668">
    <property type="entry name" value="TauD"/>
    <property type="match status" value="1"/>
</dbReference>
<comment type="caution">
    <text evidence="3">The sequence shown here is derived from an EMBL/GenBank/DDBJ whole genome shotgun (WGS) entry which is preliminary data.</text>
</comment>
<dbReference type="FunFam" id="3.60.130.10:FF:000011">
    <property type="entry name" value="Taurine catabolism dioxygenase TauD"/>
    <property type="match status" value="1"/>
</dbReference>
<sequence>MTVTLQPQQPDIDNEPIRQKWLDRTARRLRNADLSTELPTGFPKRLISGLVWDGQSLPAIYDWTYHLSSEDLEEIKQAVAYFRGLNKPLGHIGPDTFPLPNLHDKLRDVSNEVHNGHGFKIVRGVPVDEYSREENIIIYAGISSHVASERGRQLIIRPSQKVLTHVKDLVGPSETKKVRIATWSSDRLNFHTDVGDIISLFCLETAAEGGSSQLASSWKIYNELAATRPDLIKTLAEDWPHDTHGATPGGCKMFPILHYQPATGSAPERVIVHVIRREFTGTPDAPRSKNIPPITEAQAEALDALHFLGEKHQVRLDFKKGDIQYVNNFSIIHSRESFKDTPEQQRHLLRLWLRDPENAWEIPGPFKERLGIIYNNVEKDTQEFPLEAEGDNKLRS</sequence>
<dbReference type="InterPro" id="IPR003819">
    <property type="entry name" value="TauD/TfdA-like"/>
</dbReference>
<dbReference type="PANTHER" id="PTHR10696">
    <property type="entry name" value="GAMMA-BUTYROBETAINE HYDROXYLASE-RELATED"/>
    <property type="match status" value="1"/>
</dbReference>
<organism evidence="3 4">
    <name type="scientific">Penicillium frequentans</name>
    <dbReference type="NCBI Taxonomy" id="3151616"/>
    <lineage>
        <taxon>Eukaryota</taxon>
        <taxon>Fungi</taxon>
        <taxon>Dikarya</taxon>
        <taxon>Ascomycota</taxon>
        <taxon>Pezizomycotina</taxon>
        <taxon>Eurotiomycetes</taxon>
        <taxon>Eurotiomycetidae</taxon>
        <taxon>Eurotiales</taxon>
        <taxon>Aspergillaceae</taxon>
        <taxon>Penicillium</taxon>
    </lineage>
</organism>
<evidence type="ECO:0000259" key="2">
    <source>
        <dbReference type="Pfam" id="PF02668"/>
    </source>
</evidence>
<evidence type="ECO:0000256" key="1">
    <source>
        <dbReference type="ARBA" id="ARBA00023002"/>
    </source>
</evidence>
<dbReference type="SUPFAM" id="SSF51197">
    <property type="entry name" value="Clavaminate synthase-like"/>
    <property type="match status" value="1"/>
</dbReference>